<dbReference type="InterPro" id="IPR011545">
    <property type="entry name" value="DEAD/DEAH_box_helicase_dom"/>
</dbReference>
<dbReference type="RefSeq" id="WP_264323553.1">
    <property type="nucleotide sequence ID" value="NZ_JADEXQ010000006.1"/>
</dbReference>
<accession>A0A928Z1Q0</accession>
<evidence type="ECO:0000313" key="14">
    <source>
        <dbReference type="EMBL" id="MBE9028729.1"/>
    </source>
</evidence>
<evidence type="ECO:0000256" key="4">
    <source>
        <dbReference type="ARBA" id="ARBA00022723"/>
    </source>
</evidence>
<evidence type="ECO:0000256" key="3">
    <source>
        <dbReference type="ARBA" id="ARBA00022722"/>
    </source>
</evidence>
<sequence>MSEAPEVLLAKSKPRLSLKQHLLDAESAATLIFRLDGRWGQNWCRFFQLDGDTEKEIFLLNLRVAALFHDIGKANADFYAAVTTPGFLAQTLRHEHLSALALCLPEIRQWLASNQALDIEVITAAVLSHHLKASEKETAVQQSDESTEKFKAYRWCQPQSTRNLVELYFQHHEIKATLERIADIAKLSGIPNLPNAPWSNGSIWEKAYRSGKSNGRYFSREIKKDQARKQLLVAVKAGLIVADSAASGLVRNEKDIASWIDDVVHSRAIAPVDIVNSILQPRAKQIEELTGKPFKPHSFQIQIAQQSDRSLLLAACGAGKTLGAWMWAESQIKRYNLGKVIFLYPTRGTATEGFRDYVGWAPETDAALMTGTARYELEAMQENPSDSIKGKDFQADERLYSLGFWSRRYFSATVDQFLGFMEHSYPSLCLLPVLADSAVIIDEVHSFDQRMFDTLISFLKHFNLPVLCMTATLPNGRKQQLIDAGLKVFPTESDRQTLEDLQKKEEHPRYDLEPVENFHDAFEKAFTAYEAGERVLWVVNTVDRCIAIAEKMESQLKINVLTYHSRFRLKDRQRVHKNTIAAFAYEKDQGERKPIIAVTTQVCEMSLDLDADVLITELAPVPSLVQRFGRANRHLARGAEFRAKIHTYAPPKGSIKPYTKEDLKVANYFIQALSHNSVSQYELAAALERYSQDERASDGNSRFLDSGYYAIPGSFRETDDFSVPCILDCDLDAFEAVWNSDVKYKKEEFIINVPKKFANMETEHHTWLPKYLGVALATGHYENPERGFIAKAPEEVDLG</sequence>
<comment type="similarity">
    <text evidence="10">Belongs to the DEAD box helicase family.</text>
</comment>
<keyword evidence="15" id="KW-1185">Reference proteome</keyword>
<dbReference type="InterPro" id="IPR050079">
    <property type="entry name" value="DEAD_box_RNA_helicase"/>
</dbReference>
<dbReference type="InterPro" id="IPR006474">
    <property type="entry name" value="Helicase_Cas3_CRISPR-ass_core"/>
</dbReference>
<dbReference type="PROSITE" id="PS51194">
    <property type="entry name" value="HELICASE_CTER"/>
    <property type="match status" value="1"/>
</dbReference>
<dbReference type="InterPro" id="IPR006483">
    <property type="entry name" value="CRISPR-assoc_Cas3_HD"/>
</dbReference>
<keyword evidence="9" id="KW-0051">Antiviral defense</keyword>
<dbReference type="InterPro" id="IPR027417">
    <property type="entry name" value="P-loop_NTPase"/>
</dbReference>
<evidence type="ECO:0000256" key="8">
    <source>
        <dbReference type="ARBA" id="ARBA00022840"/>
    </source>
</evidence>
<evidence type="ECO:0000259" key="11">
    <source>
        <dbReference type="PROSITE" id="PS51192"/>
    </source>
</evidence>
<proteinExistence type="inferred from homology"/>
<dbReference type="CDD" id="cd09641">
    <property type="entry name" value="Cas3''_I"/>
    <property type="match status" value="1"/>
</dbReference>
<comment type="similarity">
    <text evidence="2">In the central section; belongs to the CRISPR-associated helicase Cas3 family.</text>
</comment>
<dbReference type="GO" id="GO:0005524">
    <property type="term" value="F:ATP binding"/>
    <property type="evidence" value="ECO:0007669"/>
    <property type="project" value="UniProtKB-KW"/>
</dbReference>
<evidence type="ECO:0000256" key="2">
    <source>
        <dbReference type="ARBA" id="ARBA00009046"/>
    </source>
</evidence>
<evidence type="ECO:0000256" key="7">
    <source>
        <dbReference type="ARBA" id="ARBA00022806"/>
    </source>
</evidence>
<gene>
    <name evidence="14" type="primary">cas3</name>
    <name evidence="14" type="ORF">IQ266_03015</name>
</gene>
<dbReference type="GO" id="GO:0003676">
    <property type="term" value="F:nucleic acid binding"/>
    <property type="evidence" value="ECO:0007669"/>
    <property type="project" value="InterPro"/>
</dbReference>
<dbReference type="InterPro" id="IPR014001">
    <property type="entry name" value="Helicase_ATP-bd"/>
</dbReference>
<dbReference type="SUPFAM" id="SSF52540">
    <property type="entry name" value="P-loop containing nucleoside triphosphate hydrolases"/>
    <property type="match status" value="1"/>
</dbReference>
<dbReference type="AlphaFoldDB" id="A0A928Z1Q0"/>
<dbReference type="EMBL" id="JADEXQ010000006">
    <property type="protein sequence ID" value="MBE9028729.1"/>
    <property type="molecule type" value="Genomic_DNA"/>
</dbReference>
<dbReference type="GO" id="GO:0046872">
    <property type="term" value="F:metal ion binding"/>
    <property type="evidence" value="ECO:0007669"/>
    <property type="project" value="UniProtKB-KW"/>
</dbReference>
<comment type="similarity">
    <text evidence="1">In the N-terminal section; belongs to the CRISPR-associated nuclease Cas3-HD family.</text>
</comment>
<dbReference type="InterPro" id="IPR038257">
    <property type="entry name" value="CRISPR-assoc_Cas3_HD_sf"/>
</dbReference>
<keyword evidence="6" id="KW-0378">Hydrolase</keyword>
<keyword evidence="8" id="KW-0067">ATP-binding</keyword>
<dbReference type="GO" id="GO:0004518">
    <property type="term" value="F:nuclease activity"/>
    <property type="evidence" value="ECO:0007669"/>
    <property type="project" value="UniProtKB-KW"/>
</dbReference>
<evidence type="ECO:0000256" key="5">
    <source>
        <dbReference type="ARBA" id="ARBA00022741"/>
    </source>
</evidence>
<evidence type="ECO:0000313" key="15">
    <source>
        <dbReference type="Proteomes" id="UP000625316"/>
    </source>
</evidence>
<feature type="domain" description="HD Cas3-type" evidence="13">
    <location>
        <begin position="11"/>
        <end position="245"/>
    </location>
</feature>
<dbReference type="Gene3D" id="1.10.3210.30">
    <property type="match status" value="1"/>
</dbReference>
<comment type="caution">
    <text evidence="14">The sequence shown here is derived from an EMBL/GenBank/DDBJ whole genome shotgun (WGS) entry which is preliminary data.</text>
</comment>
<keyword evidence="3" id="KW-0540">Nuclease</keyword>
<evidence type="ECO:0000259" key="13">
    <source>
        <dbReference type="PROSITE" id="PS51643"/>
    </source>
</evidence>
<dbReference type="PANTHER" id="PTHR47959:SF16">
    <property type="entry name" value="CRISPR-ASSOCIATED NUCLEASE_HELICASE CAS3-RELATED"/>
    <property type="match status" value="1"/>
</dbReference>
<feature type="domain" description="Helicase C-terminal" evidence="12">
    <location>
        <begin position="521"/>
        <end position="691"/>
    </location>
</feature>
<dbReference type="Pfam" id="PF18019">
    <property type="entry name" value="Cas3_HD"/>
    <property type="match status" value="1"/>
</dbReference>
<dbReference type="GO" id="GO:0005829">
    <property type="term" value="C:cytosol"/>
    <property type="evidence" value="ECO:0007669"/>
    <property type="project" value="TreeGrafter"/>
</dbReference>
<protein>
    <submittedName>
        <fullName evidence="14">CRISPR-associated helicase Cas3</fullName>
    </submittedName>
</protein>
<keyword evidence="4" id="KW-0479">Metal-binding</keyword>
<dbReference type="PANTHER" id="PTHR47959">
    <property type="entry name" value="ATP-DEPENDENT RNA HELICASE RHLE-RELATED"/>
    <property type="match status" value="1"/>
</dbReference>
<evidence type="ECO:0000256" key="9">
    <source>
        <dbReference type="ARBA" id="ARBA00023118"/>
    </source>
</evidence>
<dbReference type="InterPro" id="IPR001650">
    <property type="entry name" value="Helicase_C-like"/>
</dbReference>
<dbReference type="CDD" id="cd17930">
    <property type="entry name" value="DEXHc_cas3"/>
    <property type="match status" value="1"/>
</dbReference>
<reference evidence="14" key="1">
    <citation type="submission" date="2020-10" db="EMBL/GenBank/DDBJ databases">
        <authorList>
            <person name="Castelo-Branco R."/>
            <person name="Eusebio N."/>
            <person name="Adriana R."/>
            <person name="Vieira A."/>
            <person name="Brugerolle De Fraissinette N."/>
            <person name="Rezende De Castro R."/>
            <person name="Schneider M.P."/>
            <person name="Vasconcelos V."/>
            <person name="Leao P.N."/>
        </authorList>
    </citation>
    <scope>NUCLEOTIDE SEQUENCE</scope>
    <source>
        <strain evidence="14">LEGE 11480</strain>
    </source>
</reference>
<dbReference type="Pfam" id="PF00270">
    <property type="entry name" value="DEAD"/>
    <property type="match status" value="1"/>
</dbReference>
<keyword evidence="7" id="KW-0347">Helicase</keyword>
<organism evidence="14 15">
    <name type="scientific">Romeriopsis navalis LEGE 11480</name>
    <dbReference type="NCBI Taxonomy" id="2777977"/>
    <lineage>
        <taxon>Bacteria</taxon>
        <taxon>Bacillati</taxon>
        <taxon>Cyanobacteriota</taxon>
        <taxon>Cyanophyceae</taxon>
        <taxon>Leptolyngbyales</taxon>
        <taxon>Leptolyngbyaceae</taxon>
        <taxon>Romeriopsis</taxon>
        <taxon>Romeriopsis navalis</taxon>
    </lineage>
</organism>
<evidence type="ECO:0000256" key="1">
    <source>
        <dbReference type="ARBA" id="ARBA00006847"/>
    </source>
</evidence>
<name>A0A928Z1Q0_9CYAN</name>
<feature type="domain" description="Helicase ATP-binding" evidence="11">
    <location>
        <begin position="301"/>
        <end position="491"/>
    </location>
</feature>
<dbReference type="Proteomes" id="UP000625316">
    <property type="component" value="Unassembled WGS sequence"/>
</dbReference>
<dbReference type="SMART" id="SM00487">
    <property type="entry name" value="DEXDc"/>
    <property type="match status" value="1"/>
</dbReference>
<dbReference type="SMART" id="SM00490">
    <property type="entry name" value="HELICc"/>
    <property type="match status" value="1"/>
</dbReference>
<dbReference type="PROSITE" id="PS51192">
    <property type="entry name" value="HELICASE_ATP_BIND_1"/>
    <property type="match status" value="1"/>
</dbReference>
<dbReference type="GO" id="GO:0016787">
    <property type="term" value="F:hydrolase activity"/>
    <property type="evidence" value="ECO:0007669"/>
    <property type="project" value="UniProtKB-KW"/>
</dbReference>
<evidence type="ECO:0000256" key="10">
    <source>
        <dbReference type="ARBA" id="ARBA00038437"/>
    </source>
</evidence>
<dbReference type="GO" id="GO:0051607">
    <property type="term" value="P:defense response to virus"/>
    <property type="evidence" value="ECO:0007669"/>
    <property type="project" value="UniProtKB-KW"/>
</dbReference>
<dbReference type="Gene3D" id="3.40.50.300">
    <property type="entry name" value="P-loop containing nucleotide triphosphate hydrolases"/>
    <property type="match status" value="2"/>
</dbReference>
<evidence type="ECO:0000259" key="12">
    <source>
        <dbReference type="PROSITE" id="PS51194"/>
    </source>
</evidence>
<dbReference type="GO" id="GO:0003724">
    <property type="term" value="F:RNA helicase activity"/>
    <property type="evidence" value="ECO:0007669"/>
    <property type="project" value="TreeGrafter"/>
</dbReference>
<dbReference type="NCBIfam" id="TIGR01587">
    <property type="entry name" value="cas3_core"/>
    <property type="match status" value="1"/>
</dbReference>
<evidence type="ECO:0000256" key="6">
    <source>
        <dbReference type="ARBA" id="ARBA00022801"/>
    </source>
</evidence>
<dbReference type="PROSITE" id="PS51643">
    <property type="entry name" value="HD_CAS3"/>
    <property type="match status" value="1"/>
</dbReference>
<dbReference type="Pfam" id="PF22590">
    <property type="entry name" value="Cas3-like_C_2"/>
    <property type="match status" value="1"/>
</dbReference>
<dbReference type="InterPro" id="IPR054712">
    <property type="entry name" value="Cas3-like_dom"/>
</dbReference>
<keyword evidence="5" id="KW-0547">Nucleotide-binding</keyword>